<feature type="transmembrane region" description="Helical" evidence="9">
    <location>
        <begin position="6"/>
        <end position="33"/>
    </location>
</feature>
<keyword evidence="5 9" id="KW-0812">Transmembrane</keyword>
<accession>A0A8T4IDM9</accession>
<feature type="domain" description="MotA/TolQ/ExbB proton channel" evidence="10">
    <location>
        <begin position="91"/>
        <end position="195"/>
    </location>
</feature>
<dbReference type="RefSeq" id="WP_284054364.1">
    <property type="nucleotide sequence ID" value="NZ_JAGRQC010000003.1"/>
</dbReference>
<dbReference type="InterPro" id="IPR002898">
    <property type="entry name" value="MotA_ExbB_proton_chnl"/>
</dbReference>
<evidence type="ECO:0000256" key="2">
    <source>
        <dbReference type="ARBA" id="ARBA00008038"/>
    </source>
</evidence>
<evidence type="ECO:0000256" key="6">
    <source>
        <dbReference type="ARBA" id="ARBA00022779"/>
    </source>
</evidence>
<evidence type="ECO:0000313" key="11">
    <source>
        <dbReference type="EMBL" id="MBR0553118.1"/>
    </source>
</evidence>
<keyword evidence="12" id="KW-1185">Reference proteome</keyword>
<dbReference type="GO" id="GO:0071978">
    <property type="term" value="P:bacterial-type flagellum-dependent swarming motility"/>
    <property type="evidence" value="ECO:0007669"/>
    <property type="project" value="InterPro"/>
</dbReference>
<evidence type="ECO:0000256" key="3">
    <source>
        <dbReference type="ARBA" id="ARBA00022448"/>
    </source>
</evidence>
<dbReference type="GO" id="GO:0005886">
    <property type="term" value="C:plasma membrane"/>
    <property type="evidence" value="ECO:0007669"/>
    <property type="project" value="UniProtKB-SubCell"/>
</dbReference>
<keyword evidence="7 9" id="KW-1133">Transmembrane helix</keyword>
<feature type="transmembrane region" description="Helical" evidence="9">
    <location>
        <begin position="126"/>
        <end position="147"/>
    </location>
</feature>
<evidence type="ECO:0000256" key="8">
    <source>
        <dbReference type="ARBA" id="ARBA00023136"/>
    </source>
</evidence>
<dbReference type="Pfam" id="PF01618">
    <property type="entry name" value="MotA_ExbB"/>
    <property type="match status" value="1"/>
</dbReference>
<organism evidence="11 12">
    <name type="scientific">Stakelama marina</name>
    <dbReference type="NCBI Taxonomy" id="2826939"/>
    <lineage>
        <taxon>Bacteria</taxon>
        <taxon>Pseudomonadati</taxon>
        <taxon>Pseudomonadota</taxon>
        <taxon>Alphaproteobacteria</taxon>
        <taxon>Sphingomonadales</taxon>
        <taxon>Sphingomonadaceae</taxon>
        <taxon>Stakelama</taxon>
    </lineage>
</organism>
<dbReference type="PANTHER" id="PTHR30433:SF2">
    <property type="entry name" value="MOTILITY PROTEIN A"/>
    <property type="match status" value="1"/>
</dbReference>
<feature type="transmembrane region" description="Helical" evidence="9">
    <location>
        <begin position="159"/>
        <end position="181"/>
    </location>
</feature>
<comment type="similarity">
    <text evidence="2">Belongs to the MotA family.</text>
</comment>
<evidence type="ECO:0000256" key="5">
    <source>
        <dbReference type="ARBA" id="ARBA00022692"/>
    </source>
</evidence>
<comment type="subcellular location">
    <subcellularLocation>
        <location evidence="1">Cell membrane</location>
        <topology evidence="1">Multi-pass membrane protein</topology>
    </subcellularLocation>
</comment>
<keyword evidence="6" id="KW-0283">Flagellar rotation</keyword>
<protein>
    <submittedName>
        <fullName evidence="11">MotA/TolQ/ExbB proton channel family protein</fullName>
    </submittedName>
</protein>
<dbReference type="PANTHER" id="PTHR30433">
    <property type="entry name" value="CHEMOTAXIS PROTEIN MOTA"/>
    <property type="match status" value="1"/>
</dbReference>
<reference evidence="11" key="1">
    <citation type="submission" date="2021-04" db="EMBL/GenBank/DDBJ databases">
        <title>Ouciella asimina sp. nov., isolated from the surface seawater in the hydrothermal field of Okinawa Trough.</title>
        <authorList>
            <person name="Shuang W."/>
        </authorList>
    </citation>
    <scope>NUCLEOTIDE SEQUENCE</scope>
    <source>
        <strain evidence="11">LXI357</strain>
    </source>
</reference>
<evidence type="ECO:0000256" key="4">
    <source>
        <dbReference type="ARBA" id="ARBA00022475"/>
    </source>
</evidence>
<name>A0A8T4IDM9_9SPHN</name>
<gene>
    <name evidence="11" type="ORF">J7S20_11425</name>
</gene>
<keyword evidence="8 9" id="KW-0472">Membrane</keyword>
<dbReference type="Proteomes" id="UP000676996">
    <property type="component" value="Unassembled WGS sequence"/>
</dbReference>
<dbReference type="GO" id="GO:0006935">
    <property type="term" value="P:chemotaxis"/>
    <property type="evidence" value="ECO:0007669"/>
    <property type="project" value="InterPro"/>
</dbReference>
<evidence type="ECO:0000256" key="9">
    <source>
        <dbReference type="SAM" id="Phobius"/>
    </source>
</evidence>
<keyword evidence="3" id="KW-0813">Transport</keyword>
<dbReference type="InterPro" id="IPR000540">
    <property type="entry name" value="Flag_MotA_CS"/>
</dbReference>
<evidence type="ECO:0000259" key="10">
    <source>
        <dbReference type="Pfam" id="PF01618"/>
    </source>
</evidence>
<sequence length="222" mass="23701">MDTSVLPIGALAPFVDPVALAIVVGGTLLALVIRTPRADLARAFAALAVLARRPWKADTTLDQIAALDRIARKHGIVALNRSVIRDGDVAEAVTDIVDGAGPETVRRLIGERALARSERHLAAVEVWSGIAEIAPAMGMVGTLIGLVRMFMVMTDPTRIGGAMAVALLTTLYGAVIASLIASPIAARLRRLARIEAFERSRLEAPLIELARRERPRLREAVA</sequence>
<proteinExistence type="inferred from homology"/>
<dbReference type="AlphaFoldDB" id="A0A8T4IDM9"/>
<evidence type="ECO:0000256" key="1">
    <source>
        <dbReference type="ARBA" id="ARBA00004651"/>
    </source>
</evidence>
<evidence type="ECO:0000313" key="12">
    <source>
        <dbReference type="Proteomes" id="UP000676996"/>
    </source>
</evidence>
<comment type="caution">
    <text evidence="11">The sequence shown here is derived from an EMBL/GenBank/DDBJ whole genome shotgun (WGS) entry which is preliminary data.</text>
</comment>
<dbReference type="PROSITE" id="PS01307">
    <property type="entry name" value="MOTA"/>
    <property type="match status" value="1"/>
</dbReference>
<evidence type="ECO:0000256" key="7">
    <source>
        <dbReference type="ARBA" id="ARBA00022989"/>
    </source>
</evidence>
<dbReference type="EMBL" id="JAGRQC010000003">
    <property type="protein sequence ID" value="MBR0553118.1"/>
    <property type="molecule type" value="Genomic_DNA"/>
</dbReference>
<dbReference type="InterPro" id="IPR047055">
    <property type="entry name" value="MotA-like"/>
</dbReference>
<keyword evidence="4" id="KW-1003">Cell membrane</keyword>